<dbReference type="EMBL" id="BART01007185">
    <property type="protein sequence ID" value="GAG54680.1"/>
    <property type="molecule type" value="Genomic_DNA"/>
</dbReference>
<feature type="non-terminal residue" evidence="1">
    <location>
        <position position="1"/>
    </location>
</feature>
<sequence length="75" mass="8942">PATKTDIGIIEDLKLDLGWWTWWTLKFENGAVIIVSRSALEPKEDIIWWIGKEYKVVKKRDRFQAILIEKEKKEK</sequence>
<evidence type="ECO:0000313" key="1">
    <source>
        <dbReference type="EMBL" id="GAG54680.1"/>
    </source>
</evidence>
<protein>
    <submittedName>
        <fullName evidence="1">Uncharacterized protein</fullName>
    </submittedName>
</protein>
<accession>X0YFN0</accession>
<proteinExistence type="predicted"/>
<comment type="caution">
    <text evidence="1">The sequence shown here is derived from an EMBL/GenBank/DDBJ whole genome shotgun (WGS) entry which is preliminary data.</text>
</comment>
<organism evidence="1">
    <name type="scientific">marine sediment metagenome</name>
    <dbReference type="NCBI Taxonomy" id="412755"/>
    <lineage>
        <taxon>unclassified sequences</taxon>
        <taxon>metagenomes</taxon>
        <taxon>ecological metagenomes</taxon>
    </lineage>
</organism>
<name>X0YFN0_9ZZZZ</name>
<gene>
    <name evidence="1" type="ORF">S01H4_16382</name>
</gene>
<dbReference type="AlphaFoldDB" id="X0YFN0"/>
<reference evidence="1" key="1">
    <citation type="journal article" date="2014" name="Front. Microbiol.">
        <title>High frequency of phylogenetically diverse reductive dehalogenase-homologous genes in deep subseafloor sedimentary metagenomes.</title>
        <authorList>
            <person name="Kawai M."/>
            <person name="Futagami T."/>
            <person name="Toyoda A."/>
            <person name="Takaki Y."/>
            <person name="Nishi S."/>
            <person name="Hori S."/>
            <person name="Arai W."/>
            <person name="Tsubouchi T."/>
            <person name="Morono Y."/>
            <person name="Uchiyama I."/>
            <person name="Ito T."/>
            <person name="Fujiyama A."/>
            <person name="Inagaki F."/>
            <person name="Takami H."/>
        </authorList>
    </citation>
    <scope>NUCLEOTIDE SEQUENCE</scope>
    <source>
        <strain evidence="1">Expedition CK06-06</strain>
    </source>
</reference>